<dbReference type="Proteomes" id="UP001239111">
    <property type="component" value="Chromosome 2"/>
</dbReference>
<keyword evidence="2" id="KW-1185">Reference proteome</keyword>
<proteinExistence type="predicted"/>
<organism evidence="1 2">
    <name type="scientific">Eretmocerus hayati</name>
    <dbReference type="NCBI Taxonomy" id="131215"/>
    <lineage>
        <taxon>Eukaryota</taxon>
        <taxon>Metazoa</taxon>
        <taxon>Ecdysozoa</taxon>
        <taxon>Arthropoda</taxon>
        <taxon>Hexapoda</taxon>
        <taxon>Insecta</taxon>
        <taxon>Pterygota</taxon>
        <taxon>Neoptera</taxon>
        <taxon>Endopterygota</taxon>
        <taxon>Hymenoptera</taxon>
        <taxon>Apocrita</taxon>
        <taxon>Proctotrupomorpha</taxon>
        <taxon>Chalcidoidea</taxon>
        <taxon>Aphelinidae</taxon>
        <taxon>Aphelininae</taxon>
        <taxon>Eretmocerus</taxon>
    </lineage>
</organism>
<gene>
    <name evidence="1" type="ORF">QAD02_014013</name>
</gene>
<evidence type="ECO:0000313" key="2">
    <source>
        <dbReference type="Proteomes" id="UP001239111"/>
    </source>
</evidence>
<name>A0ACC2P5B7_9HYME</name>
<accession>A0ACC2P5B7</accession>
<protein>
    <submittedName>
        <fullName evidence="1">Uncharacterized protein</fullName>
    </submittedName>
</protein>
<evidence type="ECO:0000313" key="1">
    <source>
        <dbReference type="EMBL" id="KAJ8678226.1"/>
    </source>
</evidence>
<dbReference type="EMBL" id="CM056742">
    <property type="protein sequence ID" value="KAJ8678226.1"/>
    <property type="molecule type" value="Genomic_DNA"/>
</dbReference>
<comment type="caution">
    <text evidence="1">The sequence shown here is derived from an EMBL/GenBank/DDBJ whole genome shotgun (WGS) entry which is preliminary data.</text>
</comment>
<reference evidence="1" key="1">
    <citation type="submission" date="2023-04" db="EMBL/GenBank/DDBJ databases">
        <title>A chromosome-level genome assembly of the parasitoid wasp Eretmocerus hayati.</title>
        <authorList>
            <person name="Zhong Y."/>
            <person name="Liu S."/>
            <person name="Liu Y."/>
        </authorList>
    </citation>
    <scope>NUCLEOTIDE SEQUENCE</scope>
    <source>
        <strain evidence="1">ZJU_SS_LIU_2023</strain>
    </source>
</reference>
<sequence>MIESRLTANETEHARAFASLRSDIIATRTQVDPCEIKISGIPGSITTLDEDTVNAVLNAIGCADHVRTILSVRRWVLLAPRPPSTQPTPGLRSVNNSAQNPHASKIAIVAKFCSPTVRDFVLAKSSSLKGETAEEIFGSGGDAKIHLNPILPPQVYKVWRKALN</sequence>